<sequence>MLQTLKEKIQHARQRAMLAVNGLLLSTYWEIGITILTQQKQEGWGAGVINRLIEDLRKEFPDMRGLSIRNVKYMRAFAQAYPNFGKYPQNSKDHENQADIIVQPVAAQLPWTHHQVIIDKAKTDEERYFYIQQAASNGWSRKQLAQEINSKLYLRQGNAITNFDNTLPKLDSALANETFKNPYIFDFLHASEQVRGLGLEKALVQQIKNFILELGRGFAFIGNQFKVKVGETDVSLDLLFFHYRLNCFIVFDLKIGEFKPEFAGKLNFYTTVVDEEIKLPEHKPTIGVLLCKSSDQTMVKYSLKNIKSPLGVSTFELLKDLPQELKPDMPSVEELEEEIEKEIKMYERELKDKQ</sequence>
<gene>
    <name evidence="3" type="ORF">LZZ85_00005</name>
</gene>
<evidence type="ECO:0000259" key="2">
    <source>
        <dbReference type="Pfam" id="PF17761"/>
    </source>
</evidence>
<evidence type="ECO:0000259" key="1">
    <source>
        <dbReference type="Pfam" id="PF06250"/>
    </source>
</evidence>
<dbReference type="PANTHER" id="PTHR30547:SF0">
    <property type="entry name" value="BLR8175 PROTEIN"/>
    <property type="match status" value="1"/>
</dbReference>
<dbReference type="Proteomes" id="UP001165367">
    <property type="component" value="Unassembled WGS sequence"/>
</dbReference>
<proteinExistence type="predicted"/>
<evidence type="ECO:0000313" key="4">
    <source>
        <dbReference type="Proteomes" id="UP001165367"/>
    </source>
</evidence>
<accession>A0ABS9KJZ4</accession>
<feature type="domain" description="YhcG PDDEXK nuclease" evidence="1">
    <location>
        <begin position="177"/>
        <end position="329"/>
    </location>
</feature>
<dbReference type="InterPro" id="IPR009362">
    <property type="entry name" value="YhcG_C"/>
</dbReference>
<dbReference type="EMBL" id="JAKLTR010000001">
    <property type="protein sequence ID" value="MCG2612631.1"/>
    <property type="molecule type" value="Genomic_DNA"/>
</dbReference>
<dbReference type="InterPro" id="IPR041527">
    <property type="entry name" value="YhcG_N"/>
</dbReference>
<dbReference type="Pfam" id="PF06250">
    <property type="entry name" value="YhcG_C"/>
    <property type="match status" value="1"/>
</dbReference>
<dbReference type="PANTHER" id="PTHR30547">
    <property type="entry name" value="UNCHARACTERIZED PROTEIN YHCG-RELATED"/>
    <property type="match status" value="1"/>
</dbReference>
<protein>
    <submittedName>
        <fullName evidence="3">PDDEXK nuclease domain-containing protein</fullName>
    </submittedName>
</protein>
<keyword evidence="4" id="KW-1185">Reference proteome</keyword>
<organism evidence="3 4">
    <name type="scientific">Terrimonas ginsenosidimutans</name>
    <dbReference type="NCBI Taxonomy" id="2908004"/>
    <lineage>
        <taxon>Bacteria</taxon>
        <taxon>Pseudomonadati</taxon>
        <taxon>Bacteroidota</taxon>
        <taxon>Chitinophagia</taxon>
        <taxon>Chitinophagales</taxon>
        <taxon>Chitinophagaceae</taxon>
        <taxon>Terrimonas</taxon>
    </lineage>
</organism>
<evidence type="ECO:0000313" key="3">
    <source>
        <dbReference type="EMBL" id="MCG2612631.1"/>
    </source>
</evidence>
<dbReference type="Gene3D" id="3.40.1350.10">
    <property type="match status" value="1"/>
</dbReference>
<dbReference type="Pfam" id="PF17761">
    <property type="entry name" value="DUF1016_N"/>
    <property type="match status" value="1"/>
</dbReference>
<dbReference type="InterPro" id="IPR011856">
    <property type="entry name" value="tRNA_endonuc-like_dom_sf"/>
</dbReference>
<comment type="caution">
    <text evidence="3">The sequence shown here is derived from an EMBL/GenBank/DDBJ whole genome shotgun (WGS) entry which is preliminary data.</text>
</comment>
<reference evidence="3" key="1">
    <citation type="submission" date="2022-01" db="EMBL/GenBank/DDBJ databases">
        <authorList>
            <person name="Jo J.-H."/>
            <person name="Im W.-T."/>
        </authorList>
    </citation>
    <scope>NUCLEOTIDE SEQUENCE</scope>
    <source>
        <strain evidence="3">NA20</strain>
    </source>
</reference>
<name>A0ABS9KJZ4_9BACT</name>
<feature type="domain" description="YhcG N-terminal" evidence="2">
    <location>
        <begin position="5"/>
        <end position="155"/>
    </location>
</feature>
<dbReference type="InterPro" id="IPR053148">
    <property type="entry name" value="PD-DEXK-like_domain"/>
</dbReference>